<feature type="region of interest" description="Disordered" evidence="1">
    <location>
        <begin position="56"/>
        <end position="78"/>
    </location>
</feature>
<feature type="compositionally biased region" description="Acidic residues" evidence="1">
    <location>
        <begin position="117"/>
        <end position="134"/>
    </location>
</feature>
<dbReference type="SMART" id="SM00595">
    <property type="entry name" value="MADF"/>
    <property type="match status" value="1"/>
</dbReference>
<gene>
    <name evidence="3" type="ORF">ABMA28_014128</name>
</gene>
<evidence type="ECO:0000313" key="4">
    <source>
        <dbReference type="Proteomes" id="UP001549921"/>
    </source>
</evidence>
<dbReference type="Pfam" id="PF10545">
    <property type="entry name" value="MADF_DNA_bdg"/>
    <property type="match status" value="1"/>
</dbReference>
<dbReference type="EMBL" id="JBEDNZ010000005">
    <property type="protein sequence ID" value="KAL0841892.1"/>
    <property type="molecule type" value="Genomic_DNA"/>
</dbReference>
<feature type="region of interest" description="Disordered" evidence="1">
    <location>
        <begin position="100"/>
        <end position="181"/>
    </location>
</feature>
<dbReference type="Proteomes" id="UP001549921">
    <property type="component" value="Unassembled WGS sequence"/>
</dbReference>
<protein>
    <recommendedName>
        <fullName evidence="2">MADF domain-containing protein</fullName>
    </recommendedName>
</protein>
<dbReference type="PANTHER" id="PTHR21505">
    <property type="entry name" value="MADF DOMAIN-CONTAINING PROTEIN-RELATED"/>
    <property type="match status" value="1"/>
</dbReference>
<proteinExistence type="predicted"/>
<evidence type="ECO:0000259" key="2">
    <source>
        <dbReference type="PROSITE" id="PS51029"/>
    </source>
</evidence>
<reference evidence="3 4" key="1">
    <citation type="submission" date="2024-06" db="EMBL/GenBank/DDBJ databases">
        <title>A chromosome-level genome assembly of beet webworm, Loxostege sticticalis.</title>
        <authorList>
            <person name="Zhang Y."/>
        </authorList>
    </citation>
    <scope>NUCLEOTIDE SEQUENCE [LARGE SCALE GENOMIC DNA]</scope>
    <source>
        <strain evidence="3">AQ028</strain>
        <tissue evidence="3">Male pupae</tissue>
    </source>
</reference>
<name>A0ABD0TFQ4_LOXSC</name>
<feature type="compositionally biased region" description="Basic residues" evidence="1">
    <location>
        <begin position="69"/>
        <end position="78"/>
    </location>
</feature>
<dbReference type="InterPro" id="IPR006578">
    <property type="entry name" value="MADF-dom"/>
</dbReference>
<dbReference type="PANTHER" id="PTHR21505:SF12">
    <property type="entry name" value="MADF DOMAIN-CONTAINING PROTEIN-RELATED"/>
    <property type="match status" value="1"/>
</dbReference>
<dbReference type="PROSITE" id="PS51029">
    <property type="entry name" value="MADF"/>
    <property type="match status" value="1"/>
</dbReference>
<comment type="caution">
    <text evidence="3">The sequence shown here is derived from an EMBL/GenBank/DDBJ whole genome shotgun (WGS) entry which is preliminary data.</text>
</comment>
<evidence type="ECO:0000313" key="3">
    <source>
        <dbReference type="EMBL" id="KAL0841892.1"/>
    </source>
</evidence>
<organism evidence="3 4">
    <name type="scientific">Loxostege sticticalis</name>
    <name type="common">Beet webworm moth</name>
    <dbReference type="NCBI Taxonomy" id="481309"/>
    <lineage>
        <taxon>Eukaryota</taxon>
        <taxon>Metazoa</taxon>
        <taxon>Ecdysozoa</taxon>
        <taxon>Arthropoda</taxon>
        <taxon>Hexapoda</taxon>
        <taxon>Insecta</taxon>
        <taxon>Pterygota</taxon>
        <taxon>Neoptera</taxon>
        <taxon>Endopterygota</taxon>
        <taxon>Lepidoptera</taxon>
        <taxon>Glossata</taxon>
        <taxon>Ditrysia</taxon>
        <taxon>Pyraloidea</taxon>
        <taxon>Crambidae</taxon>
        <taxon>Pyraustinae</taxon>
        <taxon>Loxostege</taxon>
    </lineage>
</organism>
<accession>A0ABD0TFQ4</accession>
<evidence type="ECO:0000256" key="1">
    <source>
        <dbReference type="SAM" id="MobiDB-lite"/>
    </source>
</evidence>
<dbReference type="AlphaFoldDB" id="A0ABD0TFQ4"/>
<feature type="domain" description="MADF" evidence="2">
    <location>
        <begin position="8"/>
        <end position="97"/>
    </location>
</feature>
<sequence>MDQETSISLIQTYASHEMLWNPRHEDYYNRTKREEIWDQIAESFGVPKQDLMAKMRSLSGSYRRERNREKKRKAKNPAHHSKWYAYEAFTFLHNKDPLASEDLPDLQDNKCYVDIPGSEEPDDGTDENDDDSESQPETKTLIKQSPAPKKNPLKRKQCKEKILTHNLAPKPEKQPRSLSGDDPYISFGLHIASELRKYDARTLTNVKHAIHNIIFQADTNFYSLGNKTNNIDFPKGTTNEQIHIKSDIDFDDDDDANA</sequence>